<organism evidence="2 3">
    <name type="scientific">Agromyces archimandritae</name>
    <dbReference type="NCBI Taxonomy" id="2781962"/>
    <lineage>
        <taxon>Bacteria</taxon>
        <taxon>Bacillati</taxon>
        <taxon>Actinomycetota</taxon>
        <taxon>Actinomycetes</taxon>
        <taxon>Micrococcales</taxon>
        <taxon>Microbacteriaceae</taxon>
        <taxon>Agromyces</taxon>
    </lineage>
</organism>
<evidence type="ECO:0000313" key="3">
    <source>
        <dbReference type="Proteomes" id="UP000671914"/>
    </source>
</evidence>
<dbReference type="PANTHER" id="PTHR35333:SF3">
    <property type="entry name" value="BETA-LACTAMASE-TYPE TRANSPEPTIDASE FOLD CONTAINING PROTEIN"/>
    <property type="match status" value="1"/>
</dbReference>
<dbReference type="PANTHER" id="PTHR35333">
    <property type="entry name" value="BETA-LACTAMASE"/>
    <property type="match status" value="1"/>
</dbReference>
<name>A0A975IRB6_9MICO</name>
<protein>
    <submittedName>
        <fullName evidence="2">Serine hydrolase</fullName>
    </submittedName>
</protein>
<dbReference type="GO" id="GO:0008800">
    <property type="term" value="F:beta-lactamase activity"/>
    <property type="evidence" value="ECO:0007669"/>
    <property type="project" value="InterPro"/>
</dbReference>
<evidence type="ECO:0000259" key="1">
    <source>
        <dbReference type="Pfam" id="PF13354"/>
    </source>
</evidence>
<dbReference type="KEGG" id="aarc:G127AT_06920"/>
<dbReference type="SUPFAM" id="SSF56601">
    <property type="entry name" value="beta-lactamase/transpeptidase-like"/>
    <property type="match status" value="1"/>
</dbReference>
<sequence>MEFPEHDGLVWSATAFDLDDGEVLFAHETGRVLKTASIGKVFLLHTVLEEELAGRLSLDEPVTRRPSDWMDDSGLWYLMQASTLSIYDLCALIGAVSDNHATNTLVRRVGIEAVQASTEALGYRDSALHDMIRWPRPPGAPQTLSSGTAAELSDFVARLARKELLTPEACDMFRRWLGAGMDCSMVPSGFGLDPLAHDFFDRGLWVWNKTGTMSTVRADIGVVMSPERRVAYAVLANWAPGEDRRDEALAVMREAGLAIREHVLA</sequence>
<dbReference type="Proteomes" id="UP000671914">
    <property type="component" value="Chromosome"/>
</dbReference>
<dbReference type="AlphaFoldDB" id="A0A975IRB6"/>
<dbReference type="GO" id="GO:0030655">
    <property type="term" value="P:beta-lactam antibiotic catabolic process"/>
    <property type="evidence" value="ECO:0007669"/>
    <property type="project" value="InterPro"/>
</dbReference>
<dbReference type="RefSeq" id="WP_210901351.1">
    <property type="nucleotide sequence ID" value="NZ_CP071696.1"/>
</dbReference>
<dbReference type="InterPro" id="IPR000871">
    <property type="entry name" value="Beta-lactam_class-A"/>
</dbReference>
<accession>A0A975IRB6</accession>
<keyword evidence="3" id="KW-1185">Reference proteome</keyword>
<dbReference type="InterPro" id="IPR012338">
    <property type="entry name" value="Beta-lactam/transpept-like"/>
</dbReference>
<evidence type="ECO:0000313" key="2">
    <source>
        <dbReference type="EMBL" id="QTX05916.1"/>
    </source>
</evidence>
<dbReference type="InterPro" id="IPR045155">
    <property type="entry name" value="Beta-lactam_cat"/>
</dbReference>
<dbReference type="Gene3D" id="3.40.710.10">
    <property type="entry name" value="DD-peptidase/beta-lactamase superfamily"/>
    <property type="match status" value="1"/>
</dbReference>
<proteinExistence type="predicted"/>
<dbReference type="EMBL" id="CP071696">
    <property type="protein sequence ID" value="QTX05916.1"/>
    <property type="molecule type" value="Genomic_DNA"/>
</dbReference>
<keyword evidence="2" id="KW-0378">Hydrolase</keyword>
<gene>
    <name evidence="2" type="ORF">G127AT_06920</name>
</gene>
<dbReference type="GO" id="GO:0046677">
    <property type="term" value="P:response to antibiotic"/>
    <property type="evidence" value="ECO:0007669"/>
    <property type="project" value="InterPro"/>
</dbReference>
<dbReference type="Pfam" id="PF13354">
    <property type="entry name" value="Beta-lactamase2"/>
    <property type="match status" value="1"/>
</dbReference>
<reference evidence="2" key="1">
    <citation type="submission" date="2021-03" db="EMBL/GenBank/DDBJ databases">
        <title>Agromyces archimandritus sp. nov., isolated from the cockroach Archimandrita tessellata.</title>
        <authorList>
            <person name="Guzman J."/>
            <person name="Ortuzar M."/>
            <person name="Poehlein A."/>
            <person name="Daniel R."/>
            <person name="Trujillo M."/>
            <person name="Vilcinskas A."/>
        </authorList>
    </citation>
    <scope>NUCLEOTIDE SEQUENCE</scope>
    <source>
        <strain evidence="2">G127AT</strain>
    </source>
</reference>
<feature type="domain" description="Beta-lactamase class A catalytic" evidence="1">
    <location>
        <begin position="16"/>
        <end position="235"/>
    </location>
</feature>